<dbReference type="AlphaFoldDB" id="A0A291QRZ6"/>
<evidence type="ECO:0000313" key="2">
    <source>
        <dbReference type="Proteomes" id="UP000220133"/>
    </source>
</evidence>
<dbReference type="OrthoDB" id="676791at2"/>
<dbReference type="RefSeq" id="WP_098193155.1">
    <property type="nucleotide sequence ID" value="NZ_CP023777.1"/>
</dbReference>
<accession>A0A291QRZ6</accession>
<proteinExistence type="predicted"/>
<keyword evidence="2" id="KW-1185">Reference proteome</keyword>
<dbReference type="Proteomes" id="UP000220133">
    <property type="component" value="Chromosome"/>
</dbReference>
<dbReference type="KEGG" id="cbae:COR50_06030"/>
<dbReference type="EMBL" id="CP023777">
    <property type="protein sequence ID" value="ATL46768.1"/>
    <property type="molecule type" value="Genomic_DNA"/>
</dbReference>
<reference evidence="1 2" key="1">
    <citation type="submission" date="2017-10" db="EMBL/GenBank/DDBJ databases">
        <title>Paenichitinophaga pekingensis gen. nov., sp. nov., isolated from activated sludge.</title>
        <authorList>
            <person name="Jin D."/>
            <person name="Kong X."/>
            <person name="Deng Y."/>
            <person name="Bai Z."/>
        </authorList>
    </citation>
    <scope>NUCLEOTIDE SEQUENCE [LARGE SCALE GENOMIC DNA]</scope>
    <source>
        <strain evidence="1 2">13</strain>
    </source>
</reference>
<evidence type="ECO:0000313" key="1">
    <source>
        <dbReference type="EMBL" id="ATL46768.1"/>
    </source>
</evidence>
<sequence length="67" mass="7736">MSIQEYLQQLKADFDKFGLQRVAAEEPDTLTNHTFKVCFINKFELSSRQTLSQDIQPDLSATRKGEK</sequence>
<organism evidence="1 2">
    <name type="scientific">Chitinophaga caeni</name>
    <dbReference type="NCBI Taxonomy" id="2029983"/>
    <lineage>
        <taxon>Bacteria</taxon>
        <taxon>Pseudomonadati</taxon>
        <taxon>Bacteroidota</taxon>
        <taxon>Chitinophagia</taxon>
        <taxon>Chitinophagales</taxon>
        <taxon>Chitinophagaceae</taxon>
        <taxon>Chitinophaga</taxon>
    </lineage>
</organism>
<protein>
    <submittedName>
        <fullName evidence="1">Uncharacterized protein</fullName>
    </submittedName>
</protein>
<name>A0A291QRZ6_9BACT</name>
<gene>
    <name evidence="1" type="ORF">COR50_06030</name>
</gene>